<sequence length="216" mass="24034">MMKRRIDFAIASCFARQASSERVNGGLLNGVPTLVIFGRACAFVTRVVHLVAVVLSLHSSVSQAVSATPETGAEQQPTYLYFLTQDSRLEAERMAKAYACAIDATQGDPGKLSAFYREAMQSDVVPFSERRFIESVEKTRVNFNAPSDRVLESVDGGFRQLPGYPNGQYAIVSFDLRFPGSPLIYTEQLTLSREPIAAHWRLVAYFIGSKPFYLYQ</sequence>
<reference evidence="1" key="1">
    <citation type="submission" date="2023-07" db="EMBL/GenBank/DDBJ databases">
        <title>Sorghum-associated microbial communities from plants grown in Nebraska, USA.</title>
        <authorList>
            <person name="Schachtman D."/>
        </authorList>
    </citation>
    <scope>NUCLEOTIDE SEQUENCE</scope>
    <source>
        <strain evidence="1">DS1061</strain>
    </source>
</reference>
<protein>
    <recommendedName>
        <fullName evidence="3">DUF4019 domain-containing protein</fullName>
    </recommendedName>
</protein>
<dbReference type="Proteomes" id="UP001229486">
    <property type="component" value="Unassembled WGS sequence"/>
</dbReference>
<organism evidence="1 2">
    <name type="scientific">Paraburkholderia caledonica</name>
    <dbReference type="NCBI Taxonomy" id="134536"/>
    <lineage>
        <taxon>Bacteria</taxon>
        <taxon>Pseudomonadati</taxon>
        <taxon>Pseudomonadota</taxon>
        <taxon>Betaproteobacteria</taxon>
        <taxon>Burkholderiales</taxon>
        <taxon>Burkholderiaceae</taxon>
        <taxon>Paraburkholderia</taxon>
    </lineage>
</organism>
<dbReference type="Pfam" id="PF13211">
    <property type="entry name" value="DUF4019"/>
    <property type="match status" value="1"/>
</dbReference>
<dbReference type="EMBL" id="JAURTK010000006">
    <property type="protein sequence ID" value="MDP9649630.1"/>
    <property type="molecule type" value="Genomic_DNA"/>
</dbReference>
<evidence type="ECO:0000313" key="2">
    <source>
        <dbReference type="Proteomes" id="UP001229486"/>
    </source>
</evidence>
<accession>A0AB73IHX5</accession>
<gene>
    <name evidence="1" type="ORF">J2793_005097</name>
</gene>
<name>A0AB73IHX5_9BURK</name>
<dbReference type="AlphaFoldDB" id="A0AB73IHX5"/>
<proteinExistence type="predicted"/>
<evidence type="ECO:0000313" key="1">
    <source>
        <dbReference type="EMBL" id="MDP9649630.1"/>
    </source>
</evidence>
<dbReference type="InterPro" id="IPR025091">
    <property type="entry name" value="DUF4019"/>
</dbReference>
<comment type="caution">
    <text evidence="1">The sequence shown here is derived from an EMBL/GenBank/DDBJ whole genome shotgun (WGS) entry which is preliminary data.</text>
</comment>
<evidence type="ECO:0008006" key="3">
    <source>
        <dbReference type="Google" id="ProtNLM"/>
    </source>
</evidence>